<comment type="caution">
    <text evidence="1">The sequence shown here is derived from an EMBL/GenBank/DDBJ whole genome shotgun (WGS) entry which is preliminary data.</text>
</comment>
<dbReference type="Pfam" id="PF08837">
    <property type="entry name" value="DUF1810"/>
    <property type="match status" value="1"/>
</dbReference>
<organism evidence="1 2">
    <name type="scientific">Paracoccus rhizosphaerae</name>
    <dbReference type="NCBI Taxonomy" id="1133347"/>
    <lineage>
        <taxon>Bacteria</taxon>
        <taxon>Pseudomonadati</taxon>
        <taxon>Pseudomonadota</taxon>
        <taxon>Alphaproteobacteria</taxon>
        <taxon>Rhodobacterales</taxon>
        <taxon>Paracoccaceae</taxon>
        <taxon>Paracoccus</taxon>
    </lineage>
</organism>
<dbReference type="PIRSF" id="PIRSF008546">
    <property type="entry name" value="UCP008546"/>
    <property type="match status" value="1"/>
</dbReference>
<dbReference type="Gene3D" id="1.25.40.380">
    <property type="entry name" value="Protein of unknown function DUF1810"/>
    <property type="match status" value="1"/>
</dbReference>
<name>A0ABV6CHX8_9RHOB</name>
<protein>
    <submittedName>
        <fullName evidence="1">DUF1810 domain-containing protein</fullName>
    </submittedName>
</protein>
<keyword evidence="2" id="KW-1185">Reference proteome</keyword>
<reference evidence="1 2" key="1">
    <citation type="submission" date="2024-09" db="EMBL/GenBank/DDBJ databases">
        <authorList>
            <person name="Sun Q."/>
            <person name="Mori K."/>
        </authorList>
    </citation>
    <scope>NUCLEOTIDE SEQUENCE [LARGE SCALE GENOMIC DNA]</scope>
    <source>
        <strain evidence="1 2">CCM 7904</strain>
    </source>
</reference>
<dbReference type="Proteomes" id="UP001589795">
    <property type="component" value="Unassembled WGS sequence"/>
</dbReference>
<proteinExistence type="predicted"/>
<dbReference type="InterPro" id="IPR036287">
    <property type="entry name" value="Rv1873-like_sf"/>
</dbReference>
<sequence>MMEDYPQADDPSALDRFVAAQEETYDQALAELRRGRKQGHWMWFIFPQLRGLGQSRMSWFYGIADAAEAGRYLSHPILGPRLITCGDAVLKHGHLSAETIFGPIDAVKLRSSATLFSATPGAPDVFHHLLETFFDRKPCPRTLGRAGAEDSAK</sequence>
<accession>A0ABV6CHX8</accession>
<evidence type="ECO:0000313" key="1">
    <source>
        <dbReference type="EMBL" id="MFC0200337.1"/>
    </source>
</evidence>
<dbReference type="RefSeq" id="WP_265508672.1">
    <property type="nucleotide sequence ID" value="NZ_JAOTBE010000098.1"/>
</dbReference>
<dbReference type="EMBL" id="JBHLWQ010000072">
    <property type="protein sequence ID" value="MFC0200337.1"/>
    <property type="molecule type" value="Genomic_DNA"/>
</dbReference>
<evidence type="ECO:0000313" key="2">
    <source>
        <dbReference type="Proteomes" id="UP001589795"/>
    </source>
</evidence>
<dbReference type="InterPro" id="IPR014937">
    <property type="entry name" value="DUF1810"/>
</dbReference>
<gene>
    <name evidence="1" type="ORF">ACFFIZ_08375</name>
</gene>
<dbReference type="SUPFAM" id="SSF140736">
    <property type="entry name" value="Rv1873-like"/>
    <property type="match status" value="1"/>
</dbReference>